<evidence type="ECO:0000313" key="3">
    <source>
        <dbReference type="EMBL" id="QNO44037.1"/>
    </source>
</evidence>
<evidence type="ECO:0000313" key="2">
    <source>
        <dbReference type="EMBL" id="QNO43434.1"/>
    </source>
</evidence>
<dbReference type="EMBL" id="MT630891">
    <property type="protein sequence ID" value="QNO44037.1"/>
    <property type="molecule type" value="Genomic_DNA"/>
</dbReference>
<proteinExistence type="predicted"/>
<organism evidence="3">
    <name type="scientific">Candidatus Methanogaster sp. ANME-2c ERB4</name>
    <dbReference type="NCBI Taxonomy" id="2759911"/>
    <lineage>
        <taxon>Archaea</taxon>
        <taxon>Methanobacteriati</taxon>
        <taxon>Methanobacteriota</taxon>
        <taxon>Stenosarchaea group</taxon>
        <taxon>Methanomicrobia</taxon>
        <taxon>Methanosarcinales</taxon>
        <taxon>ANME-2 cluster</taxon>
        <taxon>Candidatus Methanogasteraceae</taxon>
        <taxon>Candidatus Methanogaster</taxon>
    </lineage>
</organism>
<name>A0A7G9Y7Q3_9EURY</name>
<evidence type="ECO:0000313" key="1">
    <source>
        <dbReference type="EMBL" id="QNO42883.1"/>
    </source>
</evidence>
<sequence length="31" mass="3434">MEWKKGVISGIIAGIPDRLMNDMDGGPLYQQ</sequence>
<dbReference type="EMBL" id="MT630778">
    <property type="protein sequence ID" value="QNO42883.1"/>
    <property type="molecule type" value="Genomic_DNA"/>
</dbReference>
<dbReference type="EMBL" id="MT630822">
    <property type="protein sequence ID" value="QNO43434.1"/>
    <property type="molecule type" value="Genomic_DNA"/>
</dbReference>
<protein>
    <submittedName>
        <fullName evidence="3">Uncharacterized protein</fullName>
    </submittedName>
</protein>
<reference evidence="3" key="1">
    <citation type="submission" date="2020-06" db="EMBL/GenBank/DDBJ databases">
        <title>Unique genomic features of the anaerobic methanotrophic archaea.</title>
        <authorList>
            <person name="Chadwick G.L."/>
            <person name="Skennerton C.T."/>
            <person name="Laso-Perez R."/>
            <person name="Leu A.O."/>
            <person name="Speth D.R."/>
            <person name="Yu H."/>
            <person name="Morgan-Lang C."/>
            <person name="Hatzenpichler R."/>
            <person name="Goudeau D."/>
            <person name="Malmstrom R."/>
            <person name="Brazelton W.J."/>
            <person name="Woyke T."/>
            <person name="Hallam S.J."/>
            <person name="Tyson G.W."/>
            <person name="Wegener G."/>
            <person name="Boetius A."/>
            <person name="Orphan V."/>
        </authorList>
    </citation>
    <scope>NUCLEOTIDE SEQUENCE</scope>
</reference>
<gene>
    <name evidence="1" type="ORF">FAIOLEIP_00007</name>
    <name evidence="3" type="ORF">JGGIPCKB_00010</name>
    <name evidence="2" type="ORF">MJEPJOLK_00008</name>
</gene>
<dbReference type="AlphaFoldDB" id="A0A7G9Y7Q3"/>
<accession>A0A7G9Y7Q3</accession>